<accession>A0A5C6BAB6</accession>
<dbReference type="RefSeq" id="WP_146372472.1">
    <property type="nucleotide sequence ID" value="NZ_SJPP01000002.1"/>
</dbReference>
<dbReference type="Gene3D" id="3.40.50.410">
    <property type="entry name" value="von Willebrand factor, type A domain"/>
    <property type="match status" value="1"/>
</dbReference>
<proteinExistence type="predicted"/>
<gene>
    <name evidence="3" type="ORF">CA54_38930</name>
</gene>
<dbReference type="EMBL" id="SJPP01000002">
    <property type="protein sequence ID" value="TWU08657.1"/>
    <property type="molecule type" value="Genomic_DNA"/>
</dbReference>
<dbReference type="CDD" id="cd00198">
    <property type="entry name" value="vWFA"/>
    <property type="match status" value="1"/>
</dbReference>
<dbReference type="Pfam" id="PF00092">
    <property type="entry name" value="VWA"/>
    <property type="match status" value="1"/>
</dbReference>
<organism evidence="3 4">
    <name type="scientific">Symmachiella macrocystis</name>
    <dbReference type="NCBI Taxonomy" id="2527985"/>
    <lineage>
        <taxon>Bacteria</taxon>
        <taxon>Pseudomonadati</taxon>
        <taxon>Planctomycetota</taxon>
        <taxon>Planctomycetia</taxon>
        <taxon>Planctomycetales</taxon>
        <taxon>Planctomycetaceae</taxon>
        <taxon>Symmachiella</taxon>
    </lineage>
</organism>
<feature type="transmembrane region" description="Helical" evidence="1">
    <location>
        <begin position="66"/>
        <end position="88"/>
    </location>
</feature>
<dbReference type="OrthoDB" id="252901at2"/>
<feature type="domain" description="VWFA" evidence="2">
    <location>
        <begin position="97"/>
        <end position="264"/>
    </location>
</feature>
<keyword evidence="1" id="KW-0812">Transmembrane</keyword>
<dbReference type="SMART" id="SM00327">
    <property type="entry name" value="VWA"/>
    <property type="match status" value="1"/>
</dbReference>
<dbReference type="SUPFAM" id="SSF53300">
    <property type="entry name" value="vWA-like"/>
    <property type="match status" value="1"/>
</dbReference>
<comment type="caution">
    <text evidence="3">The sequence shown here is derived from an EMBL/GenBank/DDBJ whole genome shotgun (WGS) entry which is preliminary data.</text>
</comment>
<evidence type="ECO:0000259" key="2">
    <source>
        <dbReference type="PROSITE" id="PS50234"/>
    </source>
</evidence>
<protein>
    <recommendedName>
        <fullName evidence="2">VWFA domain-containing protein</fullName>
    </recommendedName>
</protein>
<dbReference type="InterPro" id="IPR013783">
    <property type="entry name" value="Ig-like_fold"/>
</dbReference>
<dbReference type="InterPro" id="IPR029062">
    <property type="entry name" value="Class_I_gatase-like"/>
</dbReference>
<evidence type="ECO:0000313" key="3">
    <source>
        <dbReference type="EMBL" id="TWU08657.1"/>
    </source>
</evidence>
<dbReference type="PANTHER" id="PTHR37947">
    <property type="entry name" value="BLL2462 PROTEIN"/>
    <property type="match status" value="1"/>
</dbReference>
<dbReference type="AlphaFoldDB" id="A0A5C6BAB6"/>
<feature type="transmembrane region" description="Helical" evidence="1">
    <location>
        <begin position="771"/>
        <end position="790"/>
    </location>
</feature>
<feature type="transmembrane region" description="Helical" evidence="1">
    <location>
        <begin position="36"/>
        <end position="54"/>
    </location>
</feature>
<dbReference type="InterPro" id="IPR036465">
    <property type="entry name" value="vWFA_dom_sf"/>
</dbReference>
<dbReference type="PROSITE" id="PS50234">
    <property type="entry name" value="VWFA"/>
    <property type="match status" value="1"/>
</dbReference>
<dbReference type="Proteomes" id="UP000320735">
    <property type="component" value="Unassembled WGS sequence"/>
</dbReference>
<dbReference type="Gene3D" id="3.40.50.880">
    <property type="match status" value="1"/>
</dbReference>
<name>A0A5C6BAB6_9PLAN</name>
<reference evidence="3 4" key="1">
    <citation type="submission" date="2019-02" db="EMBL/GenBank/DDBJ databases">
        <title>Deep-cultivation of Planctomycetes and their phenomic and genomic characterization uncovers novel biology.</title>
        <authorList>
            <person name="Wiegand S."/>
            <person name="Jogler M."/>
            <person name="Boedeker C."/>
            <person name="Pinto D."/>
            <person name="Vollmers J."/>
            <person name="Rivas-Marin E."/>
            <person name="Kohn T."/>
            <person name="Peeters S.H."/>
            <person name="Heuer A."/>
            <person name="Rast P."/>
            <person name="Oberbeckmann S."/>
            <person name="Bunk B."/>
            <person name="Jeske O."/>
            <person name="Meyerdierks A."/>
            <person name="Storesund J.E."/>
            <person name="Kallscheuer N."/>
            <person name="Luecker S."/>
            <person name="Lage O.M."/>
            <person name="Pohl T."/>
            <person name="Merkel B.J."/>
            <person name="Hornburger P."/>
            <person name="Mueller R.-W."/>
            <person name="Bruemmer F."/>
            <person name="Labrenz M."/>
            <person name="Spormann A.M."/>
            <person name="Op Den Camp H."/>
            <person name="Overmann J."/>
            <person name="Amann R."/>
            <person name="Jetten M.S.M."/>
            <person name="Mascher T."/>
            <person name="Medema M.H."/>
            <person name="Devos D.P."/>
            <person name="Kaster A.-K."/>
            <person name="Ovreas L."/>
            <person name="Rohde M."/>
            <person name="Galperin M.Y."/>
            <person name="Jogler C."/>
        </authorList>
    </citation>
    <scope>NUCLEOTIDE SEQUENCE [LARGE SCALE GENOMIC DNA]</scope>
    <source>
        <strain evidence="3 4">CA54</strain>
    </source>
</reference>
<sequence length="797" mass="89566">MSPLQKTMEWLLDIPPAGAGQGTSWRYRSDFPWPDWVLLLFAVAAVAVVILVYRRDATGASRWMRGLLVAMRLGAIFLLLFMLSSAFLSVDRTGLPYAVVILDNSGSMTAADPYQDDDLRSTARTLLDAANYEEVTPLNVGKAILLRDEGDFLKRLLRRHKLRIYKLAGAATKVAECITPEDVDEVLPQLRELEAEGDRTQLGQGLRSVLNDLRGAPPTAIIFLSDGITTEGEKLSAAATFARRKGVPIFALGLGDAQPVRDLEITDVQVDDVAFVNDPITFLYTLSARGYAGKTVSVTLRDESTGDALTTERITLDADERTQKLELTYTPPEVGEFQYVVDVQLLPKEANTENNRQVRGVSVRKEKIRVLLADSLPRYEFRFLKTLLEREKTVELKTVLQDADAEYAEEDRTALQNFPVNEEDLFSYDVILFGDMDLAFLTERTQQELQEFVNTKSGGLLMIAGTQHNPVGYRGTPLEDLLPVQISDAVRKDNPSLIGDGFRPEITLDGRKGTSIFRLTDSERDDEQVWRNLPPFMWAFESIRLKRGAVAFAVHPQTNSGNEEVPVIAMHRFGGGKVIFHATDETWRWRYRVGDLYFGRYWVQVIRYLSRSKLLGRDRGAELTVDRKEYMRGTPIQFRVNFLDDRLISASETAVTVVVQQHGGPRRQVDLKRLPQAPTIFEGTFANPVEGTYHAFIASPTFENAPPSVDFRVTSPMGEMRTVKMDVPELTQTAKITGGAYHTLLETDDVLAAIPRGNPVPLETEAPKQLWNFWLTFALFVGLLCGEWILRKRLRLV</sequence>
<keyword evidence="1" id="KW-0472">Membrane</keyword>
<dbReference type="InterPro" id="IPR002035">
    <property type="entry name" value="VWF_A"/>
</dbReference>
<dbReference type="Gene3D" id="2.60.40.10">
    <property type="entry name" value="Immunoglobulins"/>
    <property type="match status" value="1"/>
</dbReference>
<evidence type="ECO:0000256" key="1">
    <source>
        <dbReference type="SAM" id="Phobius"/>
    </source>
</evidence>
<dbReference type="SUPFAM" id="SSF52317">
    <property type="entry name" value="Class I glutamine amidotransferase-like"/>
    <property type="match status" value="1"/>
</dbReference>
<dbReference type="PANTHER" id="PTHR37947:SF1">
    <property type="entry name" value="BLL2462 PROTEIN"/>
    <property type="match status" value="1"/>
</dbReference>
<keyword evidence="1" id="KW-1133">Transmembrane helix</keyword>
<keyword evidence="4" id="KW-1185">Reference proteome</keyword>
<evidence type="ECO:0000313" key="4">
    <source>
        <dbReference type="Proteomes" id="UP000320735"/>
    </source>
</evidence>